<dbReference type="AlphaFoldDB" id="E0UL57"/>
<organism evidence="2 3">
    <name type="scientific">Gloeothece verrucosa (strain PCC 7822)</name>
    <name type="common">Cyanothece sp. (strain PCC 7822)</name>
    <dbReference type="NCBI Taxonomy" id="497965"/>
    <lineage>
        <taxon>Bacteria</taxon>
        <taxon>Bacillati</taxon>
        <taxon>Cyanobacteriota</taxon>
        <taxon>Cyanophyceae</taxon>
        <taxon>Oscillatoriophycideae</taxon>
        <taxon>Chroococcales</taxon>
        <taxon>Aphanothecaceae</taxon>
        <taxon>Gloeothece</taxon>
        <taxon>Gloeothece verrucosa</taxon>
    </lineage>
</organism>
<reference evidence="3" key="1">
    <citation type="journal article" date="2011" name="MBio">
        <title>Novel metabolic attributes of the genus Cyanothece, comprising a group of unicellular nitrogen-fixing Cyanobacteria.</title>
        <authorList>
            <person name="Bandyopadhyay A."/>
            <person name="Elvitigala T."/>
            <person name="Welsh E."/>
            <person name="Stockel J."/>
            <person name="Liberton M."/>
            <person name="Min H."/>
            <person name="Sherman L.A."/>
            <person name="Pakrasi H.B."/>
        </authorList>
    </citation>
    <scope>NUCLEOTIDE SEQUENCE [LARGE SCALE GENOMIC DNA]</scope>
    <source>
        <strain evidence="3">PCC 7822</strain>
        <plasmid evidence="3">Cy782201</plasmid>
    </source>
</reference>
<dbReference type="KEGG" id="cyj:Cyan7822_5833"/>
<sequence length="288" mass="30333">MIKQLVGIGISSLTVLTVFNFPKAAQAAALACPPGVNWVSNCTSGSFQFESNILLNLDIKPEFLPPGLPTTVFPTHIKGPRSIAIGTPVDAIQNDPVLGNVGTVDGKLDVVRTETYVSVAKGQPVFLMGKTVTVVTGDGVPDLTPTPAGSTPPYVSLSASEYIKQRTDDPTLADQVFELFIEAQGTNEGVLRNKTPLILRSSTPLTQFPFINSIDFISTDITTLYSAGPDGQFWTGDEIAVANLTPNAQGASAVLNLRAVPEPSNVVSVVGFGLALGFLAKSKMMKKG</sequence>
<evidence type="ECO:0000256" key="1">
    <source>
        <dbReference type="SAM" id="SignalP"/>
    </source>
</evidence>
<name>E0UL57_GLOV7</name>
<feature type="signal peptide" evidence="1">
    <location>
        <begin position="1"/>
        <end position="27"/>
    </location>
</feature>
<dbReference type="Proteomes" id="UP000008206">
    <property type="component" value="Plasmid Cy782201"/>
</dbReference>
<accession>E0UL57</accession>
<proteinExistence type="predicted"/>
<keyword evidence="3" id="KW-1185">Reference proteome</keyword>
<geneLocation type="plasmid" evidence="2 3">
    <name>Cy782201</name>
</geneLocation>
<dbReference type="EMBL" id="CP002199">
    <property type="protein sequence ID" value="ADN17687.1"/>
    <property type="molecule type" value="Genomic_DNA"/>
</dbReference>
<gene>
    <name evidence="2" type="ordered locus">Cyan7822_5833</name>
</gene>
<keyword evidence="1" id="KW-0732">Signal</keyword>
<dbReference type="HOGENOM" id="CLU_965479_0_0_3"/>
<evidence type="ECO:0008006" key="4">
    <source>
        <dbReference type="Google" id="ProtNLM"/>
    </source>
</evidence>
<protein>
    <recommendedName>
        <fullName evidence="4">PEP-CTERM protein-sorting domain-containing protein</fullName>
    </recommendedName>
</protein>
<feature type="chain" id="PRO_5003141361" description="PEP-CTERM protein-sorting domain-containing protein" evidence="1">
    <location>
        <begin position="28"/>
        <end position="288"/>
    </location>
</feature>
<evidence type="ECO:0000313" key="2">
    <source>
        <dbReference type="EMBL" id="ADN17687.1"/>
    </source>
</evidence>
<dbReference type="RefSeq" id="WP_013334437.1">
    <property type="nucleotide sequence ID" value="NC_014533.1"/>
</dbReference>
<keyword evidence="2" id="KW-0614">Plasmid</keyword>
<evidence type="ECO:0000313" key="3">
    <source>
        <dbReference type="Proteomes" id="UP000008206"/>
    </source>
</evidence>